<gene>
    <name evidence="2" type="ORF">CB0940_07199</name>
    <name evidence="3" type="ORF">RHO25_007764</name>
</gene>
<feature type="region of interest" description="Disordered" evidence="1">
    <location>
        <begin position="62"/>
        <end position="84"/>
    </location>
</feature>
<sequence>MAQPTPDDELLLILLRNLRNVVYTFGESSKQHMSMRAMVLEHLEEMRRKGLTTNLNLARQQERQMQGVEQTSVQTGTQQPDDLPQLMETLATLKLE</sequence>
<dbReference type="AlphaFoldDB" id="A0A2G5H8V5"/>
<evidence type="ECO:0000313" key="3">
    <source>
        <dbReference type="EMBL" id="WPB03127.1"/>
    </source>
</evidence>
<evidence type="ECO:0000313" key="2">
    <source>
        <dbReference type="EMBL" id="PIA88733.1"/>
    </source>
</evidence>
<dbReference type="Proteomes" id="UP000230605">
    <property type="component" value="Chromosome 5"/>
</dbReference>
<organism evidence="2 4">
    <name type="scientific">Cercospora beticola</name>
    <name type="common">Sugarbeet leaf spot fungus</name>
    <dbReference type="NCBI Taxonomy" id="122368"/>
    <lineage>
        <taxon>Eukaryota</taxon>
        <taxon>Fungi</taxon>
        <taxon>Dikarya</taxon>
        <taxon>Ascomycota</taxon>
        <taxon>Pezizomycotina</taxon>
        <taxon>Dothideomycetes</taxon>
        <taxon>Dothideomycetidae</taxon>
        <taxon>Mycosphaerellales</taxon>
        <taxon>Mycosphaerellaceae</taxon>
        <taxon>Cercospora</taxon>
    </lineage>
</organism>
<reference evidence="3 5" key="2">
    <citation type="submission" date="2023-09" db="EMBL/GenBank/DDBJ databases">
        <title>Complete-Gapless Cercospora beticola genome.</title>
        <authorList>
            <person name="Wyatt N.A."/>
            <person name="Spanner R.E."/>
            <person name="Bolton M.D."/>
        </authorList>
    </citation>
    <scope>NUCLEOTIDE SEQUENCE [LARGE SCALE GENOMIC DNA]</scope>
    <source>
        <strain evidence="3">Cb09-40</strain>
    </source>
</reference>
<dbReference type="EMBL" id="CP134188">
    <property type="protein sequence ID" value="WPB03127.1"/>
    <property type="molecule type" value="Genomic_DNA"/>
</dbReference>
<protein>
    <submittedName>
        <fullName evidence="2">Uncharacterized protein</fullName>
    </submittedName>
</protein>
<keyword evidence="5" id="KW-1185">Reference proteome</keyword>
<name>A0A2G5H8V5_CERBT</name>
<evidence type="ECO:0000256" key="1">
    <source>
        <dbReference type="SAM" id="MobiDB-lite"/>
    </source>
</evidence>
<dbReference type="Proteomes" id="UP001302367">
    <property type="component" value="Chromosome 5"/>
</dbReference>
<feature type="compositionally biased region" description="Polar residues" evidence="1">
    <location>
        <begin position="62"/>
        <end position="80"/>
    </location>
</feature>
<reference evidence="2 4" key="1">
    <citation type="submission" date="2015-10" db="EMBL/GenBank/DDBJ databases">
        <title>The cercosporin biosynthetic gene cluster was horizontally transferred to several fungal lineages and shown to be expanded in Cercospora beticola based on microsynteny with recipient genomes.</title>
        <authorList>
            <person name="De Jonge R."/>
            <person name="Ebert M.K."/>
            <person name="Suttle J.C."/>
            <person name="Jurick Ii W.M."/>
            <person name="Secor G.A."/>
            <person name="Thomma B.P."/>
            <person name="Van De Peer Y."/>
            <person name="Bolton M.D."/>
        </authorList>
    </citation>
    <scope>NUCLEOTIDE SEQUENCE [LARGE SCALE GENOMIC DNA]</scope>
    <source>
        <strain evidence="2 4">09-40</strain>
    </source>
</reference>
<dbReference type="EMBL" id="LKMD01000108">
    <property type="protein sequence ID" value="PIA88733.1"/>
    <property type="molecule type" value="Genomic_DNA"/>
</dbReference>
<evidence type="ECO:0000313" key="5">
    <source>
        <dbReference type="Proteomes" id="UP001302367"/>
    </source>
</evidence>
<accession>A0A2G5H8V5</accession>
<proteinExistence type="predicted"/>
<evidence type="ECO:0000313" key="4">
    <source>
        <dbReference type="Proteomes" id="UP000230605"/>
    </source>
</evidence>
<dbReference type="OrthoDB" id="3650686at2759"/>